<dbReference type="HOGENOM" id="CLU_518836_0_0_1"/>
<feature type="domain" description="C2H2-type" evidence="3">
    <location>
        <begin position="388"/>
        <end position="415"/>
    </location>
</feature>
<evidence type="ECO:0000259" key="3">
    <source>
        <dbReference type="PROSITE" id="PS50157"/>
    </source>
</evidence>
<feature type="compositionally biased region" description="Polar residues" evidence="2">
    <location>
        <begin position="53"/>
        <end position="73"/>
    </location>
</feature>
<dbReference type="SMART" id="SM00355">
    <property type="entry name" value="ZnF_C2H2"/>
    <property type="match status" value="2"/>
</dbReference>
<dbReference type="Gene3D" id="3.30.160.60">
    <property type="entry name" value="Classic Zinc Finger"/>
    <property type="match status" value="1"/>
</dbReference>
<protein>
    <recommendedName>
        <fullName evidence="3">C2H2-type domain-containing protein</fullName>
    </recommendedName>
</protein>
<feature type="compositionally biased region" description="Polar residues" evidence="2">
    <location>
        <begin position="92"/>
        <end position="106"/>
    </location>
</feature>
<dbReference type="InterPro" id="IPR036236">
    <property type="entry name" value="Znf_C2H2_sf"/>
</dbReference>
<gene>
    <name evidence="4" type="primary">NCAS0F00900</name>
    <name evidence="4" type="ordered locus">NCAS_0F00900</name>
</gene>
<dbReference type="PROSITE" id="PS50157">
    <property type="entry name" value="ZINC_FINGER_C2H2_2"/>
    <property type="match status" value="1"/>
</dbReference>
<dbReference type="GO" id="GO:0000978">
    <property type="term" value="F:RNA polymerase II cis-regulatory region sequence-specific DNA binding"/>
    <property type="evidence" value="ECO:0007669"/>
    <property type="project" value="TreeGrafter"/>
</dbReference>
<feature type="region of interest" description="Disordered" evidence="2">
    <location>
        <begin position="1"/>
        <end position="106"/>
    </location>
</feature>
<feature type="compositionally biased region" description="Pro residues" evidence="2">
    <location>
        <begin position="228"/>
        <end position="237"/>
    </location>
</feature>
<reference key="2">
    <citation type="submission" date="2011-08" db="EMBL/GenBank/DDBJ databases">
        <title>Genome sequence of Naumovozyma castellii.</title>
        <authorList>
            <person name="Gordon J.L."/>
            <person name="Armisen D."/>
            <person name="Proux-Wera E."/>
            <person name="OhEigeartaigh S.S."/>
            <person name="Byrne K.P."/>
            <person name="Wolfe K.H."/>
        </authorList>
    </citation>
    <scope>NUCLEOTIDE SEQUENCE</scope>
    <source>
        <strain>Type strain:CBS 4309</strain>
    </source>
</reference>
<feature type="region of interest" description="Disordered" evidence="2">
    <location>
        <begin position="225"/>
        <end position="274"/>
    </location>
</feature>
<sequence>MSNWTAYQDQKVKQEQEQEQEQEKQNQRQSQMTAAQKDTSTSTSTNTNGVSSLLNPPQLQSEKLSLPINTTDQMHSHSHSHSKNDSLGTIPLPQTSKYNPIYHQPSSYMMNESDMRRNYYPTPQQQQPPPQQQQQVTGSQAQTNTSPFLYHWNTGRSDENQQQQQQMLQSLPTTSNPYGVQYNVLAPDTLQMYSMGQVPSNMGAYIPYQTAQQYQSVPWVIQYDPYSTGPPPPPPPNASITNSPPYQQSYPSQQPQQSQPQQYQRPVSVSPNILPQPVYSQTIKSSLKNSFNGDTNNATTTTSISQPFKRSDAMASIGTNIQQNNNNINNSRDKNLPPISSITTTVPTTASTTTATTPPSVIREPHSNQRFVTPSPPRGTFDSENAVYICHICSKNFKRRSWLKRHLLSHSSERHYFCPWCLSRHKRRDNLLQHMKLKHSKNLINELKFRNVIFDWHNYHYQQQVQRHQQYQQQGGMPPQIHGANEPFNINSEFTIRTLVTNGVVNKEDVKRVLNQLVDENENEP</sequence>
<feature type="compositionally biased region" description="Low complexity" evidence="2">
    <location>
        <begin position="39"/>
        <end position="52"/>
    </location>
</feature>
<keyword evidence="1" id="KW-0479">Metal-binding</keyword>
<dbReference type="Proteomes" id="UP000001640">
    <property type="component" value="Chromosome 6"/>
</dbReference>
<organism evidence="4 5">
    <name type="scientific">Naumovozyma castellii</name>
    <name type="common">Yeast</name>
    <name type="synonym">Saccharomyces castellii</name>
    <dbReference type="NCBI Taxonomy" id="27288"/>
    <lineage>
        <taxon>Eukaryota</taxon>
        <taxon>Fungi</taxon>
        <taxon>Dikarya</taxon>
        <taxon>Ascomycota</taxon>
        <taxon>Saccharomycotina</taxon>
        <taxon>Saccharomycetes</taxon>
        <taxon>Saccharomycetales</taxon>
        <taxon>Saccharomycetaceae</taxon>
        <taxon>Naumovozyma</taxon>
    </lineage>
</organism>
<dbReference type="OrthoDB" id="654211at2759"/>
<dbReference type="InterPro" id="IPR013087">
    <property type="entry name" value="Znf_C2H2_type"/>
</dbReference>
<feature type="region of interest" description="Disordered" evidence="2">
    <location>
        <begin position="343"/>
        <end position="378"/>
    </location>
</feature>
<accession>G0VGF4</accession>
<keyword evidence="5" id="KW-1185">Reference proteome</keyword>
<dbReference type="InParanoid" id="G0VGF4"/>
<feature type="region of interest" description="Disordered" evidence="2">
    <location>
        <begin position="118"/>
        <end position="148"/>
    </location>
</feature>
<dbReference type="KEGG" id="ncs:NCAS_0F00900"/>
<reference evidence="4 5" key="1">
    <citation type="journal article" date="2011" name="Proc. Natl. Acad. Sci. U.S.A.">
        <title>Evolutionary erosion of yeast sex chromosomes by mating-type switching accidents.</title>
        <authorList>
            <person name="Gordon J.L."/>
            <person name="Armisen D."/>
            <person name="Proux-Wera E."/>
            <person name="Oheigeartaigh S.S."/>
            <person name="Byrne K.P."/>
            <person name="Wolfe K.H."/>
        </authorList>
    </citation>
    <scope>NUCLEOTIDE SEQUENCE [LARGE SCALE GENOMIC DNA]</scope>
    <source>
        <strain evidence="5">ATCC 76901 / BCRC 22586 / CBS 4309 / NBRC 1992 / NRRL Y-12630</strain>
    </source>
</reference>
<evidence type="ECO:0000313" key="4">
    <source>
        <dbReference type="EMBL" id="CCC70574.1"/>
    </source>
</evidence>
<dbReference type="GO" id="GO:0000981">
    <property type="term" value="F:DNA-binding transcription factor activity, RNA polymerase II-specific"/>
    <property type="evidence" value="ECO:0007669"/>
    <property type="project" value="TreeGrafter"/>
</dbReference>
<keyword evidence="1" id="KW-0862">Zinc</keyword>
<dbReference type="InterPro" id="IPR050457">
    <property type="entry name" value="ZnFinger_BTB_dom_contain"/>
</dbReference>
<dbReference type="GeneID" id="96904223"/>
<dbReference type="RefSeq" id="XP_003676930.1">
    <property type="nucleotide sequence ID" value="XM_003676882.1"/>
</dbReference>
<keyword evidence="1" id="KW-0863">Zinc-finger</keyword>
<evidence type="ECO:0000313" key="5">
    <source>
        <dbReference type="Proteomes" id="UP000001640"/>
    </source>
</evidence>
<feature type="compositionally biased region" description="Low complexity" evidence="2">
    <location>
        <begin position="243"/>
        <end position="271"/>
    </location>
</feature>
<evidence type="ECO:0000256" key="1">
    <source>
        <dbReference type="PROSITE-ProRule" id="PRU00042"/>
    </source>
</evidence>
<name>G0VGF4_NAUCA</name>
<dbReference type="PANTHER" id="PTHR46105">
    <property type="entry name" value="AGAP004733-PA"/>
    <property type="match status" value="1"/>
</dbReference>
<dbReference type="SUPFAM" id="SSF57667">
    <property type="entry name" value="beta-beta-alpha zinc fingers"/>
    <property type="match status" value="1"/>
</dbReference>
<dbReference type="PROSITE" id="PS00028">
    <property type="entry name" value="ZINC_FINGER_C2H2_1"/>
    <property type="match status" value="1"/>
</dbReference>
<dbReference type="eggNOG" id="KOG1721">
    <property type="taxonomic scope" value="Eukaryota"/>
</dbReference>
<proteinExistence type="predicted"/>
<dbReference type="PANTHER" id="PTHR46105:SF28">
    <property type="entry name" value="ZINC FINGER PROTEIN 37-LIKE"/>
    <property type="match status" value="1"/>
</dbReference>
<feature type="compositionally biased region" description="Basic and acidic residues" evidence="2">
    <location>
        <begin position="10"/>
        <end position="26"/>
    </location>
</feature>
<feature type="compositionally biased region" description="Polar residues" evidence="2">
    <location>
        <begin position="136"/>
        <end position="147"/>
    </location>
</feature>
<dbReference type="EMBL" id="HE576757">
    <property type="protein sequence ID" value="CCC70574.1"/>
    <property type="molecule type" value="Genomic_DNA"/>
</dbReference>
<evidence type="ECO:0000256" key="2">
    <source>
        <dbReference type="SAM" id="MobiDB-lite"/>
    </source>
</evidence>
<dbReference type="GO" id="GO:0008270">
    <property type="term" value="F:zinc ion binding"/>
    <property type="evidence" value="ECO:0007669"/>
    <property type="project" value="UniProtKB-KW"/>
</dbReference>
<feature type="compositionally biased region" description="Low complexity" evidence="2">
    <location>
        <begin position="343"/>
        <end position="361"/>
    </location>
</feature>
<dbReference type="AlphaFoldDB" id="G0VGF4"/>